<keyword evidence="1" id="KW-0472">Membrane</keyword>
<accession>A0A2R8BFJ0</accession>
<feature type="transmembrane region" description="Helical" evidence="1">
    <location>
        <begin position="118"/>
        <end position="140"/>
    </location>
</feature>
<dbReference type="RefSeq" id="WP_108828824.1">
    <property type="nucleotide sequence ID" value="NZ_OMOR01000001.1"/>
</dbReference>
<evidence type="ECO:0000313" key="2">
    <source>
        <dbReference type="EMBL" id="SPH21777.1"/>
    </source>
</evidence>
<dbReference type="AlphaFoldDB" id="A0A2R8BFJ0"/>
<proteinExistence type="predicted"/>
<feature type="transmembrane region" description="Helical" evidence="1">
    <location>
        <begin position="82"/>
        <end position="106"/>
    </location>
</feature>
<organism evidence="2 3">
    <name type="scientific">Ascidiaceihabitans donghaensis</name>
    <dbReference type="NCBI Taxonomy" id="1510460"/>
    <lineage>
        <taxon>Bacteria</taxon>
        <taxon>Pseudomonadati</taxon>
        <taxon>Pseudomonadota</taxon>
        <taxon>Alphaproteobacteria</taxon>
        <taxon>Rhodobacterales</taxon>
        <taxon>Paracoccaceae</taxon>
        <taxon>Ascidiaceihabitans</taxon>
    </lineage>
</organism>
<keyword evidence="1" id="KW-0812">Transmembrane</keyword>
<protein>
    <submittedName>
        <fullName evidence="2">Uncharacterized protein</fullName>
    </submittedName>
</protein>
<sequence>MKTVEDPRYIALQAAVGATVALMHGPVALAFVISGAVALALWPYVLLSPAVSLRRSFSKSNRQASIAVLKGNSNIPARQARVIVLAMIVSGCLFSLMGLVLCEVLFPDLLGLTLRNRNGITSMVLAGGLFALFKTLQWYAKTLSK</sequence>
<evidence type="ECO:0000313" key="3">
    <source>
        <dbReference type="Proteomes" id="UP000244880"/>
    </source>
</evidence>
<feature type="transmembrane region" description="Helical" evidence="1">
    <location>
        <begin position="27"/>
        <end position="47"/>
    </location>
</feature>
<dbReference type="Proteomes" id="UP000244880">
    <property type="component" value="Unassembled WGS sequence"/>
</dbReference>
<name>A0A2R8BFJ0_9RHOB</name>
<reference evidence="2 3" key="1">
    <citation type="submission" date="2018-03" db="EMBL/GenBank/DDBJ databases">
        <authorList>
            <person name="Keele B.F."/>
        </authorList>
    </citation>
    <scope>NUCLEOTIDE SEQUENCE [LARGE SCALE GENOMIC DNA]</scope>
    <source>
        <strain evidence="2 3">CECT 8599</strain>
    </source>
</reference>
<keyword evidence="1" id="KW-1133">Transmembrane helix</keyword>
<gene>
    <name evidence="2" type="ORF">ASD8599_02528</name>
</gene>
<keyword evidence="3" id="KW-1185">Reference proteome</keyword>
<evidence type="ECO:0000256" key="1">
    <source>
        <dbReference type="SAM" id="Phobius"/>
    </source>
</evidence>
<dbReference type="EMBL" id="OMOR01000001">
    <property type="protein sequence ID" value="SPH21777.1"/>
    <property type="molecule type" value="Genomic_DNA"/>
</dbReference>